<keyword evidence="1" id="KW-0238">DNA-binding</keyword>
<dbReference type="AlphaFoldDB" id="A0A3G1KWJ4"/>
<dbReference type="Gene3D" id="1.10.260.40">
    <property type="entry name" value="lambda repressor-like DNA-binding domains"/>
    <property type="match status" value="1"/>
</dbReference>
<dbReference type="CDD" id="cd00093">
    <property type="entry name" value="HTH_XRE"/>
    <property type="match status" value="1"/>
</dbReference>
<dbReference type="KEGG" id="fwa:DCMF_19995"/>
<protein>
    <submittedName>
        <fullName evidence="3">Transcriptional regulator</fullName>
    </submittedName>
</protein>
<sequence>MNDVIKLVGERIRNLRKERDWTQEELAYRANIHRSHLGEIERGETSMTVESVAKLAAAFEITLEDVFRHLQPSYENKDNEALTLLMNRINNLSKDNQKVMLDFLDVLSRWKA</sequence>
<gene>
    <name evidence="3" type="ORF">DCMF_19995</name>
</gene>
<dbReference type="PANTHER" id="PTHR46797:SF1">
    <property type="entry name" value="METHYLPHOSPHONATE SYNTHASE"/>
    <property type="match status" value="1"/>
</dbReference>
<dbReference type="InterPro" id="IPR050807">
    <property type="entry name" value="TransReg_Diox_bact_type"/>
</dbReference>
<dbReference type="GO" id="GO:0005829">
    <property type="term" value="C:cytosol"/>
    <property type="evidence" value="ECO:0007669"/>
    <property type="project" value="TreeGrafter"/>
</dbReference>
<dbReference type="OrthoDB" id="371153at2"/>
<dbReference type="PROSITE" id="PS50943">
    <property type="entry name" value="HTH_CROC1"/>
    <property type="match status" value="1"/>
</dbReference>
<dbReference type="RefSeq" id="WP_148136060.1">
    <property type="nucleotide sequence ID" value="NZ_CP017634.1"/>
</dbReference>
<dbReference type="SMART" id="SM00530">
    <property type="entry name" value="HTH_XRE"/>
    <property type="match status" value="1"/>
</dbReference>
<dbReference type="Proteomes" id="UP000323521">
    <property type="component" value="Chromosome"/>
</dbReference>
<dbReference type="Pfam" id="PF01381">
    <property type="entry name" value="HTH_3"/>
    <property type="match status" value="1"/>
</dbReference>
<dbReference type="PANTHER" id="PTHR46797">
    <property type="entry name" value="HTH-TYPE TRANSCRIPTIONAL REGULATOR"/>
    <property type="match status" value="1"/>
</dbReference>
<evidence type="ECO:0000259" key="2">
    <source>
        <dbReference type="PROSITE" id="PS50943"/>
    </source>
</evidence>
<evidence type="ECO:0000256" key="1">
    <source>
        <dbReference type="ARBA" id="ARBA00023125"/>
    </source>
</evidence>
<dbReference type="InterPro" id="IPR010982">
    <property type="entry name" value="Lambda_DNA-bd_dom_sf"/>
</dbReference>
<organism evidence="3 4">
    <name type="scientific">Formimonas warabiya</name>
    <dbReference type="NCBI Taxonomy" id="1761012"/>
    <lineage>
        <taxon>Bacteria</taxon>
        <taxon>Bacillati</taxon>
        <taxon>Bacillota</taxon>
        <taxon>Clostridia</taxon>
        <taxon>Eubacteriales</taxon>
        <taxon>Peptococcaceae</taxon>
        <taxon>Candidatus Formimonas</taxon>
    </lineage>
</organism>
<dbReference type="EMBL" id="CP017634">
    <property type="protein sequence ID" value="ATW26739.1"/>
    <property type="molecule type" value="Genomic_DNA"/>
</dbReference>
<evidence type="ECO:0000313" key="3">
    <source>
        <dbReference type="EMBL" id="ATW26739.1"/>
    </source>
</evidence>
<dbReference type="GO" id="GO:0003700">
    <property type="term" value="F:DNA-binding transcription factor activity"/>
    <property type="evidence" value="ECO:0007669"/>
    <property type="project" value="TreeGrafter"/>
</dbReference>
<evidence type="ECO:0000313" key="4">
    <source>
        <dbReference type="Proteomes" id="UP000323521"/>
    </source>
</evidence>
<reference evidence="3 4" key="1">
    <citation type="submission" date="2016-10" db="EMBL/GenBank/DDBJ databases">
        <title>Complete Genome Sequence of Peptococcaceae strain DCMF.</title>
        <authorList>
            <person name="Edwards R.J."/>
            <person name="Holland S.I."/>
            <person name="Deshpande N.P."/>
            <person name="Wong Y.K."/>
            <person name="Ertan H."/>
            <person name="Manefield M."/>
            <person name="Russell T.L."/>
            <person name="Lee M.J."/>
        </authorList>
    </citation>
    <scope>NUCLEOTIDE SEQUENCE [LARGE SCALE GENOMIC DNA]</scope>
    <source>
        <strain evidence="3 4">DCMF</strain>
    </source>
</reference>
<keyword evidence="4" id="KW-1185">Reference proteome</keyword>
<dbReference type="InterPro" id="IPR001387">
    <property type="entry name" value="Cro/C1-type_HTH"/>
</dbReference>
<proteinExistence type="predicted"/>
<name>A0A3G1KWJ4_FORW1</name>
<dbReference type="GO" id="GO:0003677">
    <property type="term" value="F:DNA binding"/>
    <property type="evidence" value="ECO:0007669"/>
    <property type="project" value="UniProtKB-KW"/>
</dbReference>
<feature type="domain" description="HTH cro/C1-type" evidence="2">
    <location>
        <begin position="12"/>
        <end position="66"/>
    </location>
</feature>
<accession>A0A3G1KWJ4</accession>
<dbReference type="SUPFAM" id="SSF47413">
    <property type="entry name" value="lambda repressor-like DNA-binding domains"/>
    <property type="match status" value="1"/>
</dbReference>